<feature type="transmembrane region" description="Helical" evidence="1">
    <location>
        <begin position="544"/>
        <end position="570"/>
    </location>
</feature>
<evidence type="ECO:0000259" key="2">
    <source>
        <dbReference type="Pfam" id="PF05729"/>
    </source>
</evidence>
<dbReference type="InterPro" id="IPR007111">
    <property type="entry name" value="NACHT_NTPase"/>
</dbReference>
<keyword evidence="1" id="KW-0812">Transmembrane</keyword>
<keyword evidence="1" id="KW-1133">Transmembrane helix</keyword>
<feature type="transmembrane region" description="Helical" evidence="1">
    <location>
        <begin position="461"/>
        <end position="485"/>
    </location>
</feature>
<feature type="transmembrane region" description="Helical" evidence="1">
    <location>
        <begin position="20"/>
        <end position="39"/>
    </location>
</feature>
<reference evidence="3" key="1">
    <citation type="submission" date="2017-07" db="EMBL/GenBank/DDBJ databases">
        <title>The cable genome - Insights into the physiology and evolution of filamentous bacteria capable of sulfide oxidation via long distance electron transfer.</title>
        <authorList>
            <person name="Thorup C."/>
            <person name="Bjerg J.T."/>
            <person name="Schreiber L."/>
            <person name="Nielsen L.P."/>
            <person name="Kjeldsen K.U."/>
            <person name="Boesen T."/>
            <person name="Boggild A."/>
            <person name="Meysman F."/>
            <person name="Geelhoed J."/>
            <person name="Schramm A."/>
        </authorList>
    </citation>
    <scope>NUCLEOTIDE SEQUENCE [LARGE SCALE GENOMIC DNA]</scope>
    <source>
        <strain evidence="3">GS</strain>
    </source>
</reference>
<keyword evidence="4" id="KW-1185">Reference proteome</keyword>
<name>A0A521G4X4_9BACT</name>
<dbReference type="Pfam" id="PF05729">
    <property type="entry name" value="NACHT"/>
    <property type="match status" value="1"/>
</dbReference>
<sequence length="701" mass="79369">MEWCKQLLDGLRSLLTRPDVVWSGIGTSFLVAALTWFFTRLRKPNTASIQHDASDWLVKNRRKFLGRFQRELKDRRQSFLLGHTALELDKNLAPNQVSRPYSFQDRTDCIWERDGVTIATTDQPIVDLFCRPDVGGQLVILGKPGSGKTVCLLTLLEHLLQTAQDNDAAPLPVVFECSEWDGRELSLWMAAQLHRKYHFPEDMARHLVQAHDILPLLDGLDELATEKQGSFVSQFNLFADNRPLVLCCRLEEYRQLRESAGQKLALRNAAILQDITPQRLKGHLLRTGLEDIWTVLEQSRIEAGQQQSLLELAQRPLFLGVMIEVAQDLRQGSGRQPGETWEDFLWRNYLDKRLNVSPPAHGKKYSQQQSLHWLRCLAKWMQAEQKVELWIDELQPSMLKGYWRFGLLYGLFVGLTVGLMGWLFATPVLAASVGLAGWLLIGLPGVLPWQWAVKIIAGLAWGVFGWLAKGPVVGLFCGLLVMVVADNDRIRIEALRPLRLPASWRDGKIFSAMLALWLFFSLAFGLLVGLVLEFVQAGKITPRASMAHCLVVGLFAGLLVGLADGLKAVAGPLNETAHPQQRLKDALRSSLLLFPLFVLAALLLFVQVLFSSEQLGIAFRPLFKMQNFYLFLFAAAIGSFIVLGTNQVLQHYLLRLCLRWEGQLPLRFVSWLEAMQQRKVLQQVGGSYHFLHKQLQEYLAR</sequence>
<accession>A0A521G4X4</accession>
<feature type="domain" description="NACHT" evidence="2">
    <location>
        <begin position="138"/>
        <end position="229"/>
    </location>
</feature>
<feature type="transmembrane region" description="Helical" evidence="1">
    <location>
        <begin position="630"/>
        <end position="649"/>
    </location>
</feature>
<dbReference type="Proteomes" id="UP000316238">
    <property type="component" value="Unassembled WGS sequence"/>
</dbReference>
<proteinExistence type="predicted"/>
<gene>
    <name evidence="3" type="ORF">CDV28_102203</name>
</gene>
<evidence type="ECO:0000313" key="4">
    <source>
        <dbReference type="Proteomes" id="UP000316238"/>
    </source>
</evidence>
<comment type="caution">
    <text evidence="3">The sequence shown here is derived from an EMBL/GenBank/DDBJ whole genome shotgun (WGS) entry which is preliminary data.</text>
</comment>
<dbReference type="AlphaFoldDB" id="A0A521G4X4"/>
<evidence type="ECO:0000256" key="1">
    <source>
        <dbReference type="SAM" id="Phobius"/>
    </source>
</evidence>
<protein>
    <submittedName>
        <fullName evidence="3">NACHT domain-containing protein</fullName>
    </submittedName>
</protein>
<keyword evidence="1" id="KW-0472">Membrane</keyword>
<organism evidence="3 4">
    <name type="scientific">Candidatus Electronema aureum</name>
    <dbReference type="NCBI Taxonomy" id="2005002"/>
    <lineage>
        <taxon>Bacteria</taxon>
        <taxon>Pseudomonadati</taxon>
        <taxon>Thermodesulfobacteriota</taxon>
        <taxon>Desulfobulbia</taxon>
        <taxon>Desulfobulbales</taxon>
        <taxon>Desulfobulbaceae</taxon>
        <taxon>Candidatus Electronema</taxon>
    </lineage>
</organism>
<evidence type="ECO:0000313" key="3">
    <source>
        <dbReference type="EMBL" id="TAA76075.1"/>
    </source>
</evidence>
<feature type="transmembrane region" description="Helical" evidence="1">
    <location>
        <begin position="509"/>
        <end position="532"/>
    </location>
</feature>
<dbReference type="Gene3D" id="3.40.50.300">
    <property type="entry name" value="P-loop containing nucleotide triphosphate hydrolases"/>
    <property type="match status" value="1"/>
</dbReference>
<dbReference type="InterPro" id="IPR027417">
    <property type="entry name" value="P-loop_NTPase"/>
</dbReference>
<feature type="transmembrane region" description="Helical" evidence="1">
    <location>
        <begin position="591"/>
        <end position="610"/>
    </location>
</feature>
<dbReference type="EMBL" id="NQJD01000002">
    <property type="protein sequence ID" value="TAA76075.1"/>
    <property type="molecule type" value="Genomic_DNA"/>
</dbReference>
<dbReference type="SUPFAM" id="SSF52540">
    <property type="entry name" value="P-loop containing nucleoside triphosphate hydrolases"/>
    <property type="match status" value="1"/>
</dbReference>
<feature type="transmembrane region" description="Helical" evidence="1">
    <location>
        <begin position="408"/>
        <end position="441"/>
    </location>
</feature>